<evidence type="ECO:0008006" key="3">
    <source>
        <dbReference type="Google" id="ProtNLM"/>
    </source>
</evidence>
<gene>
    <name evidence="1" type="ORF">KC01_LOCUS28102</name>
</gene>
<keyword evidence="2" id="KW-1185">Reference proteome</keyword>
<accession>A0AAV2LI33</accession>
<sequence length="122" mass="13506">MQHLLPLPQPGLFHLKDTNHCTSSHDSVKLIKFADDTTLIGLISNNDEFAYRREVDRLVITEYPSKTVLKVSSPSEAGIIQNITNKQSSALACPYTADWSPYRDSPDVNAAFGVDQSPETQS</sequence>
<reference evidence="1 2" key="1">
    <citation type="submission" date="2024-04" db="EMBL/GenBank/DDBJ databases">
        <authorList>
            <person name="Waldvogel A.-M."/>
            <person name="Schoenle A."/>
        </authorList>
    </citation>
    <scope>NUCLEOTIDE SEQUENCE [LARGE SCALE GENOMIC DNA]</scope>
</reference>
<proteinExistence type="predicted"/>
<evidence type="ECO:0000313" key="1">
    <source>
        <dbReference type="EMBL" id="CAL1599917.1"/>
    </source>
</evidence>
<organism evidence="1 2">
    <name type="scientific">Knipowitschia caucasica</name>
    <name type="common">Caucasian dwarf goby</name>
    <name type="synonym">Pomatoschistus caucasicus</name>
    <dbReference type="NCBI Taxonomy" id="637954"/>
    <lineage>
        <taxon>Eukaryota</taxon>
        <taxon>Metazoa</taxon>
        <taxon>Chordata</taxon>
        <taxon>Craniata</taxon>
        <taxon>Vertebrata</taxon>
        <taxon>Euteleostomi</taxon>
        <taxon>Actinopterygii</taxon>
        <taxon>Neopterygii</taxon>
        <taxon>Teleostei</taxon>
        <taxon>Neoteleostei</taxon>
        <taxon>Acanthomorphata</taxon>
        <taxon>Gobiaria</taxon>
        <taxon>Gobiiformes</taxon>
        <taxon>Gobioidei</taxon>
        <taxon>Gobiidae</taxon>
        <taxon>Gobiinae</taxon>
        <taxon>Knipowitschia</taxon>
    </lineage>
</organism>
<dbReference type="AlphaFoldDB" id="A0AAV2LI33"/>
<dbReference type="Proteomes" id="UP001497482">
    <property type="component" value="Chromosome 23"/>
</dbReference>
<protein>
    <recommendedName>
        <fullName evidence="3">Reverse transcriptase domain-containing protein</fullName>
    </recommendedName>
</protein>
<evidence type="ECO:0000313" key="2">
    <source>
        <dbReference type="Proteomes" id="UP001497482"/>
    </source>
</evidence>
<name>A0AAV2LI33_KNICA</name>
<dbReference type="EMBL" id="OZ035845">
    <property type="protein sequence ID" value="CAL1599917.1"/>
    <property type="molecule type" value="Genomic_DNA"/>
</dbReference>